<dbReference type="Pfam" id="PF09339">
    <property type="entry name" value="HTH_IclR"/>
    <property type="match status" value="1"/>
</dbReference>
<keyword evidence="2" id="KW-0238">DNA-binding</keyword>
<dbReference type="RefSeq" id="WP_259539371.1">
    <property type="nucleotide sequence ID" value="NZ_JANLCJ010000004.1"/>
</dbReference>
<keyword evidence="3" id="KW-0804">Transcription</keyword>
<dbReference type="InterPro" id="IPR005471">
    <property type="entry name" value="Tscrpt_reg_IclR_N"/>
</dbReference>
<gene>
    <name evidence="6" type="ORF">N1032_12235</name>
</gene>
<dbReference type="PROSITE" id="PS51077">
    <property type="entry name" value="HTH_ICLR"/>
    <property type="match status" value="1"/>
</dbReference>
<evidence type="ECO:0000259" key="4">
    <source>
        <dbReference type="PROSITE" id="PS51077"/>
    </source>
</evidence>
<evidence type="ECO:0000313" key="6">
    <source>
        <dbReference type="EMBL" id="MCS5734508.1"/>
    </source>
</evidence>
<evidence type="ECO:0000313" key="7">
    <source>
        <dbReference type="Proteomes" id="UP001165586"/>
    </source>
</evidence>
<evidence type="ECO:0000256" key="1">
    <source>
        <dbReference type="ARBA" id="ARBA00023015"/>
    </source>
</evidence>
<accession>A0ABT2H3J5</accession>
<feature type="domain" description="HTH iclR-type" evidence="4">
    <location>
        <begin position="15"/>
        <end position="77"/>
    </location>
</feature>
<dbReference type="InterPro" id="IPR036388">
    <property type="entry name" value="WH-like_DNA-bd_sf"/>
</dbReference>
<dbReference type="Gene3D" id="1.10.10.10">
    <property type="entry name" value="Winged helix-like DNA-binding domain superfamily/Winged helix DNA-binding domain"/>
    <property type="match status" value="1"/>
</dbReference>
<evidence type="ECO:0000259" key="5">
    <source>
        <dbReference type="PROSITE" id="PS51078"/>
    </source>
</evidence>
<proteinExistence type="predicted"/>
<dbReference type="InterPro" id="IPR014757">
    <property type="entry name" value="Tscrpt_reg_IclR_C"/>
</dbReference>
<dbReference type="Proteomes" id="UP001165586">
    <property type="component" value="Unassembled WGS sequence"/>
</dbReference>
<dbReference type="InterPro" id="IPR029016">
    <property type="entry name" value="GAF-like_dom_sf"/>
</dbReference>
<keyword evidence="7" id="KW-1185">Reference proteome</keyword>
<dbReference type="SUPFAM" id="SSF55781">
    <property type="entry name" value="GAF domain-like"/>
    <property type="match status" value="1"/>
</dbReference>
<organism evidence="6 7">
    <name type="scientific">Herbiconiux daphne</name>
    <dbReference type="NCBI Taxonomy" id="2970914"/>
    <lineage>
        <taxon>Bacteria</taxon>
        <taxon>Bacillati</taxon>
        <taxon>Actinomycetota</taxon>
        <taxon>Actinomycetes</taxon>
        <taxon>Micrococcales</taxon>
        <taxon>Microbacteriaceae</taxon>
        <taxon>Herbiconiux</taxon>
    </lineage>
</organism>
<dbReference type="InterPro" id="IPR036390">
    <property type="entry name" value="WH_DNA-bd_sf"/>
</dbReference>
<comment type="caution">
    <text evidence="6">The sequence shown here is derived from an EMBL/GenBank/DDBJ whole genome shotgun (WGS) entry which is preliminary data.</text>
</comment>
<name>A0ABT2H3J5_9MICO</name>
<dbReference type="PANTHER" id="PTHR30136:SF39">
    <property type="entry name" value="TRANSCRIPTIONAL REGULATORY PROTEIN"/>
    <property type="match status" value="1"/>
</dbReference>
<dbReference type="SUPFAM" id="SSF46785">
    <property type="entry name" value="Winged helix' DNA-binding domain"/>
    <property type="match status" value="1"/>
</dbReference>
<protein>
    <submittedName>
        <fullName evidence="6">Helix-turn-helix domain-containing protein</fullName>
    </submittedName>
</protein>
<evidence type="ECO:0000256" key="2">
    <source>
        <dbReference type="ARBA" id="ARBA00023125"/>
    </source>
</evidence>
<dbReference type="SMART" id="SM00346">
    <property type="entry name" value="HTH_ICLR"/>
    <property type="match status" value="1"/>
</dbReference>
<keyword evidence="1" id="KW-0805">Transcription regulation</keyword>
<reference evidence="6" key="1">
    <citation type="submission" date="2022-08" db="EMBL/GenBank/DDBJ databases">
        <authorList>
            <person name="Deng Y."/>
            <person name="Han X.-F."/>
            <person name="Zhang Y.-Q."/>
        </authorList>
    </citation>
    <scope>NUCLEOTIDE SEQUENCE</scope>
    <source>
        <strain evidence="6">CPCC 203386</strain>
    </source>
</reference>
<dbReference type="EMBL" id="JANLCJ010000004">
    <property type="protein sequence ID" value="MCS5734508.1"/>
    <property type="molecule type" value="Genomic_DNA"/>
</dbReference>
<sequence>MPRSSPVTTGDAETVQVIRRASAILAAIAREGVDGMRLVDIARVTGIARPSVHRMLQDLLAIDYVERHSDKLHAIGPALFTLGLAAPNPIQDPILLRSLAVELAAATGDTVYVSIRHVDGVHYLMREEGQYPIRAHYIAVGDVRAYTNTYSGIVLLAHLAEAERERALAQLHLNAAADSTAAADPDGLREVLREKVAEVQRDGWFFGANVVRPGVAGLAAPILSGTSAPYMALSISAVESRLPAERLPELRARLLETAARMSGAIL</sequence>
<dbReference type="Pfam" id="PF01614">
    <property type="entry name" value="IclR_C"/>
    <property type="match status" value="1"/>
</dbReference>
<evidence type="ECO:0000256" key="3">
    <source>
        <dbReference type="ARBA" id="ARBA00023163"/>
    </source>
</evidence>
<dbReference type="PROSITE" id="PS51078">
    <property type="entry name" value="ICLR_ED"/>
    <property type="match status" value="1"/>
</dbReference>
<feature type="domain" description="IclR-ED" evidence="5">
    <location>
        <begin position="78"/>
        <end position="266"/>
    </location>
</feature>
<dbReference type="Gene3D" id="3.30.450.40">
    <property type="match status" value="1"/>
</dbReference>
<dbReference type="InterPro" id="IPR050707">
    <property type="entry name" value="HTH_MetabolicPath_Reg"/>
</dbReference>
<dbReference type="PANTHER" id="PTHR30136">
    <property type="entry name" value="HELIX-TURN-HELIX TRANSCRIPTIONAL REGULATOR, ICLR FAMILY"/>
    <property type="match status" value="1"/>
</dbReference>